<proteinExistence type="predicted"/>
<organism evidence="2 3">
    <name type="scientific">Thalassolituus maritimus</name>
    <dbReference type="NCBI Taxonomy" id="484498"/>
    <lineage>
        <taxon>Bacteria</taxon>
        <taxon>Pseudomonadati</taxon>
        <taxon>Pseudomonadota</taxon>
        <taxon>Gammaproteobacteria</taxon>
        <taxon>Oceanospirillales</taxon>
        <taxon>Oceanospirillaceae</taxon>
        <taxon>Thalassolituus</taxon>
    </lineage>
</organism>
<gene>
    <name evidence="2" type="ORF">SAMN05421686_104119</name>
</gene>
<dbReference type="Proteomes" id="UP000185639">
    <property type="component" value="Unassembled WGS sequence"/>
</dbReference>
<protein>
    <submittedName>
        <fullName evidence="2">REP element-mobilizing transposase RayT</fullName>
    </submittedName>
</protein>
<dbReference type="GO" id="GO:0006313">
    <property type="term" value="P:DNA transposition"/>
    <property type="evidence" value="ECO:0007669"/>
    <property type="project" value="InterPro"/>
</dbReference>
<dbReference type="InterPro" id="IPR036515">
    <property type="entry name" value="Transposase_17_sf"/>
</dbReference>
<dbReference type="InterPro" id="IPR052715">
    <property type="entry name" value="RAYT_transposase"/>
</dbReference>
<evidence type="ECO:0000313" key="3">
    <source>
        <dbReference type="Proteomes" id="UP000185639"/>
    </source>
</evidence>
<dbReference type="OrthoDB" id="9794403at2"/>
<dbReference type="AlphaFoldDB" id="A0A1N7LNU2"/>
<evidence type="ECO:0000313" key="2">
    <source>
        <dbReference type="EMBL" id="SIS75498.1"/>
    </source>
</evidence>
<keyword evidence="3" id="KW-1185">Reference proteome</keyword>
<reference evidence="3" key="1">
    <citation type="submission" date="2017-01" db="EMBL/GenBank/DDBJ databases">
        <authorList>
            <person name="Varghese N."/>
            <person name="Submissions S."/>
        </authorList>
    </citation>
    <scope>NUCLEOTIDE SEQUENCE [LARGE SCALE GENOMIC DNA]</scope>
    <source>
        <strain evidence="3">DSM 24913</strain>
    </source>
</reference>
<dbReference type="GO" id="GO:0043565">
    <property type="term" value="F:sequence-specific DNA binding"/>
    <property type="evidence" value="ECO:0007669"/>
    <property type="project" value="TreeGrafter"/>
</dbReference>
<dbReference type="EMBL" id="FTOH01000004">
    <property type="protein sequence ID" value="SIS75498.1"/>
    <property type="molecule type" value="Genomic_DNA"/>
</dbReference>
<dbReference type="STRING" id="484498.SAMN05421686_104119"/>
<accession>A0A1N7LNU2</accession>
<dbReference type="PANTHER" id="PTHR36966:SF1">
    <property type="entry name" value="REP-ASSOCIATED TYROSINE TRANSPOSASE"/>
    <property type="match status" value="1"/>
</dbReference>
<dbReference type="NCBIfam" id="NF047646">
    <property type="entry name" value="REP_Tyr_transpos"/>
    <property type="match status" value="1"/>
</dbReference>
<sequence>MHGYSQLRLGRQSIDNQVYLLTFTTHMRVKHFQKWENAKCLSQCIESETILKQSKALCWVVMPDHVHILMQLGNSDTISNYIRRLKAGAKRQLLINDKLWAKGFHDRAIRKESELLPAARYIVANPLRAGLVKSVKDYPFWNSVWV</sequence>
<evidence type="ECO:0000259" key="1">
    <source>
        <dbReference type="SMART" id="SM01321"/>
    </source>
</evidence>
<feature type="domain" description="Transposase IS200-like" evidence="1">
    <location>
        <begin position="14"/>
        <end position="125"/>
    </location>
</feature>
<dbReference type="InterPro" id="IPR002686">
    <property type="entry name" value="Transposase_17"/>
</dbReference>
<dbReference type="SMART" id="SM01321">
    <property type="entry name" value="Y1_Tnp"/>
    <property type="match status" value="1"/>
</dbReference>
<dbReference type="Gene3D" id="3.30.70.1290">
    <property type="entry name" value="Transposase IS200-like"/>
    <property type="match status" value="1"/>
</dbReference>
<dbReference type="GO" id="GO:0004803">
    <property type="term" value="F:transposase activity"/>
    <property type="evidence" value="ECO:0007669"/>
    <property type="project" value="InterPro"/>
</dbReference>
<dbReference type="Pfam" id="PF01797">
    <property type="entry name" value="Y1_Tnp"/>
    <property type="match status" value="1"/>
</dbReference>
<dbReference type="SUPFAM" id="SSF143422">
    <property type="entry name" value="Transposase IS200-like"/>
    <property type="match status" value="1"/>
</dbReference>
<name>A0A1N7LNU2_9GAMM</name>
<dbReference type="PANTHER" id="PTHR36966">
    <property type="entry name" value="REP-ASSOCIATED TYROSINE TRANSPOSASE"/>
    <property type="match status" value="1"/>
</dbReference>
<dbReference type="RefSeq" id="WP_076514989.1">
    <property type="nucleotide sequence ID" value="NZ_FTOH01000004.1"/>
</dbReference>